<keyword evidence="2 3" id="KW-0040">ANK repeat</keyword>
<organism evidence="4">
    <name type="scientific">Xenopsylla cheopis</name>
    <name type="common">Oriental rat flea</name>
    <name type="synonym">Pulex cheopis</name>
    <dbReference type="NCBI Taxonomy" id="163159"/>
    <lineage>
        <taxon>Eukaryota</taxon>
        <taxon>Metazoa</taxon>
        <taxon>Ecdysozoa</taxon>
        <taxon>Arthropoda</taxon>
        <taxon>Hexapoda</taxon>
        <taxon>Insecta</taxon>
        <taxon>Pterygota</taxon>
        <taxon>Neoptera</taxon>
        <taxon>Endopterygota</taxon>
        <taxon>Siphonaptera</taxon>
        <taxon>Pulicidae</taxon>
        <taxon>Xenopsyllinae</taxon>
        <taxon>Xenopsylla</taxon>
    </lineage>
</organism>
<evidence type="ECO:0000256" key="2">
    <source>
        <dbReference type="ARBA" id="ARBA00023043"/>
    </source>
</evidence>
<name>A0A6M2DND9_XENCH</name>
<dbReference type="SMART" id="SM00248">
    <property type="entry name" value="ANK"/>
    <property type="match status" value="3"/>
</dbReference>
<feature type="repeat" description="ANK" evidence="3">
    <location>
        <begin position="125"/>
        <end position="157"/>
    </location>
</feature>
<accession>A0A6M2DND9</accession>
<reference evidence="4" key="1">
    <citation type="submission" date="2020-03" db="EMBL/GenBank/DDBJ databases">
        <title>Transcriptomic Profiling of the Digestive Tract of the Rat Flea, Xenopsylla cheopis, Following Blood Feeding and Infection with Yersinia pestis.</title>
        <authorList>
            <person name="Bland D.M."/>
            <person name="Martens C.A."/>
            <person name="Virtaneva K."/>
            <person name="Kanakabandi K."/>
            <person name="Long D."/>
            <person name="Rosenke R."/>
            <person name="Saturday G.A."/>
            <person name="Hoyt F.H."/>
            <person name="Bruno D.P."/>
            <person name="Ribeiro J.M.C."/>
            <person name="Hinnebusch J."/>
        </authorList>
    </citation>
    <scope>NUCLEOTIDE SEQUENCE</scope>
</reference>
<dbReference type="SUPFAM" id="SSF48403">
    <property type="entry name" value="Ankyrin repeat"/>
    <property type="match status" value="1"/>
</dbReference>
<proteinExistence type="predicted"/>
<dbReference type="InterPro" id="IPR036770">
    <property type="entry name" value="Ankyrin_rpt-contain_sf"/>
</dbReference>
<feature type="repeat" description="ANK" evidence="3">
    <location>
        <begin position="92"/>
        <end position="124"/>
    </location>
</feature>
<dbReference type="Gene3D" id="1.25.40.20">
    <property type="entry name" value="Ankyrin repeat-containing domain"/>
    <property type="match status" value="1"/>
</dbReference>
<evidence type="ECO:0000256" key="1">
    <source>
        <dbReference type="ARBA" id="ARBA00022737"/>
    </source>
</evidence>
<feature type="repeat" description="ANK" evidence="3">
    <location>
        <begin position="158"/>
        <end position="190"/>
    </location>
</feature>
<dbReference type="Pfam" id="PF12796">
    <property type="entry name" value="Ank_2"/>
    <property type="match status" value="1"/>
</dbReference>
<keyword evidence="1" id="KW-0677">Repeat</keyword>
<dbReference type="EMBL" id="GIIL01003688">
    <property type="protein sequence ID" value="NOV47414.1"/>
    <property type="molecule type" value="Transcribed_RNA"/>
</dbReference>
<protein>
    <submittedName>
        <fullName evidence="4">Putative regulatory factor x-associated ankyrin-containing protein</fullName>
    </submittedName>
</protein>
<dbReference type="AlphaFoldDB" id="A0A6M2DND9"/>
<dbReference type="PROSITE" id="PS50297">
    <property type="entry name" value="ANK_REP_REGION"/>
    <property type="match status" value="2"/>
</dbReference>
<evidence type="ECO:0000256" key="3">
    <source>
        <dbReference type="PROSITE-ProRule" id="PRU00023"/>
    </source>
</evidence>
<dbReference type="PANTHER" id="PTHR24171">
    <property type="entry name" value="ANKYRIN REPEAT DOMAIN-CONTAINING PROTEIN 39-RELATED"/>
    <property type="match status" value="1"/>
</dbReference>
<dbReference type="PROSITE" id="PS50088">
    <property type="entry name" value="ANK_REPEAT"/>
    <property type="match status" value="3"/>
</dbReference>
<dbReference type="InterPro" id="IPR002110">
    <property type="entry name" value="Ankyrin_rpt"/>
</dbReference>
<dbReference type="PRINTS" id="PR01415">
    <property type="entry name" value="ANKYRIN"/>
</dbReference>
<evidence type="ECO:0000313" key="4">
    <source>
        <dbReference type="EMBL" id="NOV47414.1"/>
    </source>
</evidence>
<sequence length="221" mass="23953">MIPVLNTEINGDCETDSENNSIKSVLKWKWGSRKSAFLPYKPVSTVLTNLQRGNTEAKSGEEIKFNFHARAAQGEITANQISSEGCDTVDIYGYTSLHWAAFYGQSYTVTMLLGYGALVDKLGPEGETALLFAAAGGHYDTIKLLLEHGADVNHSDILGNTALTYAAAGNHPHSCHNLLIKGADLTISNENDDTPYSLAIRKKCYAAQSVIENHLLAMLSS</sequence>